<dbReference type="PANTHER" id="PTHR30050">
    <property type="entry name" value="CHROMOSOMAL REPLICATION INITIATOR PROTEIN DNAA"/>
    <property type="match status" value="1"/>
</dbReference>
<name>A0A101I3U5_UNCT6</name>
<protein>
    <recommendedName>
        <fullName evidence="8 9">Chromosomal replication initiator protein DnaA</fullName>
    </recommendedName>
</protein>
<feature type="domain" description="Chromosomal replication initiator DnaA C-terminal" evidence="13">
    <location>
        <begin position="353"/>
        <end position="422"/>
    </location>
</feature>
<evidence type="ECO:0000256" key="5">
    <source>
        <dbReference type="ARBA" id="ARBA00022840"/>
    </source>
</evidence>
<evidence type="ECO:0000256" key="8">
    <source>
        <dbReference type="HAMAP-Rule" id="MF_00377"/>
    </source>
</evidence>
<dbReference type="InterPro" id="IPR013317">
    <property type="entry name" value="DnaA_dom"/>
</dbReference>
<comment type="subunit">
    <text evidence="8">Oligomerizes as a right-handed, spiral filament on DNA at oriC.</text>
</comment>
<evidence type="ECO:0000259" key="13">
    <source>
        <dbReference type="SMART" id="SM00760"/>
    </source>
</evidence>
<dbReference type="HAMAP" id="MF_00377">
    <property type="entry name" value="DnaA_bact"/>
    <property type="match status" value="1"/>
</dbReference>
<dbReference type="InterPro" id="IPR001957">
    <property type="entry name" value="Chromosome_initiator_DnaA"/>
</dbReference>
<organism evidence="14 15">
    <name type="scientific">candidate division TA06 bacterium 34_109</name>
    <dbReference type="NCBI Taxonomy" id="1635277"/>
    <lineage>
        <taxon>Bacteria</taxon>
        <taxon>Bacteria division TA06</taxon>
    </lineage>
</organism>
<dbReference type="GO" id="GO:0008289">
    <property type="term" value="F:lipid binding"/>
    <property type="evidence" value="ECO:0007669"/>
    <property type="project" value="UniProtKB-KW"/>
</dbReference>
<dbReference type="Gene3D" id="1.10.8.60">
    <property type="match status" value="1"/>
</dbReference>
<dbReference type="Pfam" id="PF00308">
    <property type="entry name" value="Bac_DnaA"/>
    <property type="match status" value="1"/>
</dbReference>
<dbReference type="PANTHER" id="PTHR30050:SF2">
    <property type="entry name" value="CHROMOSOMAL REPLICATION INITIATOR PROTEIN DNAA"/>
    <property type="match status" value="1"/>
</dbReference>
<comment type="function">
    <text evidence="8 10">Plays an essential role in the initiation and regulation of chromosomal replication. ATP-DnaA binds to the origin of replication (oriC) to initiate formation of the DNA replication initiation complex once per cell cycle. Binds the DnaA box (a 9 base pair repeat at the origin) and separates the double-stranded (ds)DNA. Forms a right-handed helical filament on oriC DNA; dsDNA binds to the exterior of the filament while single-stranded (ss)DNA is stabiized in the filament's interior. The ATP-DnaA-oriC complex binds and stabilizes one strand of the AT-rich DNA unwinding element (DUE), permitting loading of DNA polymerase. After initiation quickly degrades to an ADP-DnaA complex that is not apt for DNA replication. Binds acidic phospholipids.</text>
</comment>
<proteinExistence type="inferred from homology"/>
<sequence length="447" mass="51510">MKNINENFHRLIAEKVSPQDYELWLLNIKITKIDEKSVTFSVPTDVARDYIEDKFFYDIVEVTRNLFGKDLQITLVPEKRIESIPKELNPFKIKNIDSYDNSSLNPRYTFEEFVVGKSNELSYTASLSVAKNPGNQYNPLFIYGKSGLGKTHLLNAIGNYIKKNDYKKKICYLSTERFLNEYIFAIQEKKVLEFRNKYRDADVLLIDDVQFLNRREGTQEEIFHTFNALYESNNQIVLTSDRAPHEIPNLEQRLVTRFQSGLVVDIQPPDFETRLAILRRKIENDEIQIPDEILNYIALNIKHSVRELNSAILGILARASLNKAKIDINLAKVVVSNLVKPEAQFVSLSKKFGSKEIKKIVADYYKITESQLTGKRRTSSLVIPRQVAAYLLKKYGNLSLKETASELGKKDHSTIIHALKKIEVELNKKDSKIKEDIDSIISLLNID</sequence>
<evidence type="ECO:0000259" key="12">
    <source>
        <dbReference type="SMART" id="SM00382"/>
    </source>
</evidence>
<dbReference type="InterPro" id="IPR027417">
    <property type="entry name" value="P-loop_NTPase"/>
</dbReference>
<evidence type="ECO:0000256" key="11">
    <source>
        <dbReference type="RuleBase" id="RU004227"/>
    </source>
</evidence>
<dbReference type="GO" id="GO:0005524">
    <property type="term" value="F:ATP binding"/>
    <property type="evidence" value="ECO:0007669"/>
    <property type="project" value="UniProtKB-UniRule"/>
</dbReference>
<keyword evidence="2 8" id="KW-0963">Cytoplasm</keyword>
<dbReference type="InterPro" id="IPR024633">
    <property type="entry name" value="DnaA_N_dom"/>
</dbReference>
<feature type="region of interest" description="Domain III, AAA+ region" evidence="8">
    <location>
        <begin position="103"/>
        <end position="319"/>
    </location>
</feature>
<feature type="binding site" evidence="8">
    <location>
        <position position="147"/>
    </location>
    <ligand>
        <name>ATP</name>
        <dbReference type="ChEBI" id="CHEBI:30616"/>
    </ligand>
</feature>
<dbReference type="SMART" id="SM00382">
    <property type="entry name" value="AAA"/>
    <property type="match status" value="1"/>
</dbReference>
<dbReference type="PATRIC" id="fig|1635277.3.peg.1880"/>
<comment type="domain">
    <text evidence="8">Domain I is involved in oligomerization and binding regulators, domain II is flexibile and of varying length in different bacteria, domain III forms the AAA+ region, while domain IV binds dsDNA.</text>
</comment>
<evidence type="ECO:0000256" key="6">
    <source>
        <dbReference type="ARBA" id="ARBA00023121"/>
    </source>
</evidence>
<dbReference type="InterPro" id="IPR010921">
    <property type="entry name" value="Trp_repressor/repl_initiator"/>
</dbReference>
<feature type="binding site" evidence="8">
    <location>
        <position position="151"/>
    </location>
    <ligand>
        <name>ATP</name>
        <dbReference type="ChEBI" id="CHEBI:30616"/>
    </ligand>
</feature>
<feature type="domain" description="AAA+ ATPase" evidence="12">
    <location>
        <begin position="136"/>
        <end position="270"/>
    </location>
</feature>
<gene>
    <name evidence="8" type="primary">dnaA</name>
    <name evidence="14" type="ORF">XE03_0788</name>
</gene>
<dbReference type="CDD" id="cd06571">
    <property type="entry name" value="Bac_DnaA_C"/>
    <property type="match status" value="1"/>
</dbReference>
<evidence type="ECO:0000256" key="3">
    <source>
        <dbReference type="ARBA" id="ARBA00022705"/>
    </source>
</evidence>
<dbReference type="Proteomes" id="UP000053467">
    <property type="component" value="Unassembled WGS sequence"/>
</dbReference>
<keyword evidence="7 8" id="KW-0238">DNA-binding</keyword>
<dbReference type="Gene3D" id="3.40.50.300">
    <property type="entry name" value="P-loop containing nucleotide triphosphate hydrolases"/>
    <property type="match status" value="1"/>
</dbReference>
<feature type="region of interest" description="Domain I, interacts with DnaA modulators" evidence="8">
    <location>
        <begin position="1"/>
        <end position="98"/>
    </location>
</feature>
<dbReference type="SMART" id="SM00760">
    <property type="entry name" value="Bac_DnaA_C"/>
    <property type="match status" value="1"/>
</dbReference>
<accession>A0A101I3U5</accession>
<keyword evidence="5 8" id="KW-0067">ATP-binding</keyword>
<dbReference type="GO" id="GO:0003688">
    <property type="term" value="F:DNA replication origin binding"/>
    <property type="evidence" value="ECO:0007669"/>
    <property type="project" value="UniProtKB-UniRule"/>
</dbReference>
<dbReference type="SUPFAM" id="SSF48295">
    <property type="entry name" value="TrpR-like"/>
    <property type="match status" value="1"/>
</dbReference>
<evidence type="ECO:0000313" key="14">
    <source>
        <dbReference type="EMBL" id="KUK87390.1"/>
    </source>
</evidence>
<dbReference type="GO" id="GO:0005737">
    <property type="term" value="C:cytoplasm"/>
    <property type="evidence" value="ECO:0007669"/>
    <property type="project" value="UniProtKB-SubCell"/>
</dbReference>
<evidence type="ECO:0000256" key="2">
    <source>
        <dbReference type="ARBA" id="ARBA00022490"/>
    </source>
</evidence>
<dbReference type="CDD" id="cd00009">
    <property type="entry name" value="AAA"/>
    <property type="match status" value="1"/>
</dbReference>
<dbReference type="GO" id="GO:0005886">
    <property type="term" value="C:plasma membrane"/>
    <property type="evidence" value="ECO:0007669"/>
    <property type="project" value="TreeGrafter"/>
</dbReference>
<dbReference type="Gene3D" id="1.10.1750.10">
    <property type="match status" value="1"/>
</dbReference>
<dbReference type="InterPro" id="IPR003593">
    <property type="entry name" value="AAA+_ATPase"/>
</dbReference>
<dbReference type="PRINTS" id="PR00051">
    <property type="entry name" value="DNAA"/>
</dbReference>
<comment type="similarity">
    <text evidence="1 8 11">Belongs to the DnaA family.</text>
</comment>
<comment type="caution">
    <text evidence="8">Lacks conserved residue(s) required for the propagation of feature annotation.</text>
</comment>
<dbReference type="InterPro" id="IPR020591">
    <property type="entry name" value="Chromosome_initiator_DnaA-like"/>
</dbReference>
<evidence type="ECO:0000256" key="9">
    <source>
        <dbReference type="NCBIfam" id="TIGR00362"/>
    </source>
</evidence>
<comment type="subcellular location">
    <subcellularLocation>
        <location evidence="8">Cytoplasm</location>
    </subcellularLocation>
</comment>
<dbReference type="Gene3D" id="3.30.300.180">
    <property type="match status" value="1"/>
</dbReference>
<evidence type="ECO:0000256" key="7">
    <source>
        <dbReference type="ARBA" id="ARBA00023125"/>
    </source>
</evidence>
<feature type="binding site" evidence="8">
    <location>
        <position position="149"/>
    </location>
    <ligand>
        <name>ATP</name>
        <dbReference type="ChEBI" id="CHEBI:30616"/>
    </ligand>
</feature>
<comment type="caution">
    <text evidence="14">The sequence shown here is derived from an EMBL/GenBank/DDBJ whole genome shotgun (WGS) entry which is preliminary data.</text>
</comment>
<dbReference type="AlphaFoldDB" id="A0A101I3U5"/>
<keyword evidence="4 8" id="KW-0547">Nucleotide-binding</keyword>
<dbReference type="InterPro" id="IPR013159">
    <property type="entry name" value="DnaA_C"/>
</dbReference>
<dbReference type="EMBL" id="LGGX01000005">
    <property type="protein sequence ID" value="KUK87390.1"/>
    <property type="molecule type" value="Genomic_DNA"/>
</dbReference>
<dbReference type="Pfam" id="PF08299">
    <property type="entry name" value="Bac_DnaA_C"/>
    <property type="match status" value="1"/>
</dbReference>
<reference evidence="15" key="1">
    <citation type="journal article" date="2015" name="MBio">
        <title>Genome-Resolved Metagenomic Analysis Reveals Roles for Candidate Phyla and Other Microbial Community Members in Biogeochemical Transformations in Oil Reservoirs.</title>
        <authorList>
            <person name="Hu P."/>
            <person name="Tom L."/>
            <person name="Singh A."/>
            <person name="Thomas B.C."/>
            <person name="Baker B.J."/>
            <person name="Piceno Y.M."/>
            <person name="Andersen G.L."/>
            <person name="Banfield J.F."/>
        </authorList>
    </citation>
    <scope>NUCLEOTIDE SEQUENCE [LARGE SCALE GENOMIC DNA]</scope>
</reference>
<dbReference type="InterPro" id="IPR038454">
    <property type="entry name" value="DnaA_N_sf"/>
</dbReference>
<dbReference type="GO" id="GO:0006270">
    <property type="term" value="P:DNA replication initiation"/>
    <property type="evidence" value="ECO:0007669"/>
    <property type="project" value="UniProtKB-UniRule"/>
</dbReference>
<keyword evidence="3 8" id="KW-0235">DNA replication</keyword>
<evidence type="ECO:0000256" key="1">
    <source>
        <dbReference type="ARBA" id="ARBA00006583"/>
    </source>
</evidence>
<feature type="region of interest" description="Domain IV, binds dsDNA" evidence="8">
    <location>
        <begin position="320"/>
        <end position="447"/>
    </location>
</feature>
<evidence type="ECO:0000256" key="10">
    <source>
        <dbReference type="RuleBase" id="RU000577"/>
    </source>
</evidence>
<feature type="binding site" evidence="8">
    <location>
        <position position="150"/>
    </location>
    <ligand>
        <name>ATP</name>
        <dbReference type="ChEBI" id="CHEBI:30616"/>
    </ligand>
</feature>
<evidence type="ECO:0000256" key="4">
    <source>
        <dbReference type="ARBA" id="ARBA00022741"/>
    </source>
</evidence>
<dbReference type="GO" id="GO:0006275">
    <property type="term" value="P:regulation of DNA replication"/>
    <property type="evidence" value="ECO:0007669"/>
    <property type="project" value="UniProtKB-UniRule"/>
</dbReference>
<dbReference type="NCBIfam" id="TIGR00362">
    <property type="entry name" value="DnaA"/>
    <property type="match status" value="1"/>
</dbReference>
<dbReference type="Pfam" id="PF11638">
    <property type="entry name" value="DnaA_N"/>
    <property type="match status" value="1"/>
</dbReference>
<keyword evidence="6 8" id="KW-0446">Lipid-binding</keyword>
<dbReference type="SUPFAM" id="SSF52540">
    <property type="entry name" value="P-loop containing nucleoside triphosphate hydrolases"/>
    <property type="match status" value="1"/>
</dbReference>
<evidence type="ECO:0000313" key="15">
    <source>
        <dbReference type="Proteomes" id="UP000053467"/>
    </source>
</evidence>
<dbReference type="FunFam" id="3.40.50.300:FF:000668">
    <property type="entry name" value="Chromosomal replication initiator protein DnaA"/>
    <property type="match status" value="1"/>
</dbReference>